<gene>
    <name evidence="3" type="ORF">HUJ06_000407</name>
</gene>
<feature type="region of interest" description="Disordered" evidence="1">
    <location>
        <begin position="127"/>
        <end position="152"/>
    </location>
</feature>
<dbReference type="EMBL" id="DUZY01000006">
    <property type="protein sequence ID" value="DAD42177.1"/>
    <property type="molecule type" value="Genomic_DNA"/>
</dbReference>
<keyword evidence="4" id="KW-1185">Reference proteome</keyword>
<evidence type="ECO:0000313" key="3">
    <source>
        <dbReference type="EMBL" id="DAD42177.1"/>
    </source>
</evidence>
<dbReference type="AlphaFoldDB" id="A0A822ZB84"/>
<feature type="transmembrane region" description="Helical" evidence="2">
    <location>
        <begin position="44"/>
        <end position="62"/>
    </location>
</feature>
<dbReference type="Proteomes" id="UP000607653">
    <property type="component" value="Unassembled WGS sequence"/>
</dbReference>
<feature type="compositionally biased region" description="Polar residues" evidence="1">
    <location>
        <begin position="136"/>
        <end position="145"/>
    </location>
</feature>
<evidence type="ECO:0000256" key="2">
    <source>
        <dbReference type="SAM" id="Phobius"/>
    </source>
</evidence>
<keyword evidence="2" id="KW-0812">Transmembrane</keyword>
<comment type="caution">
    <text evidence="3">The sequence shown here is derived from an EMBL/GenBank/DDBJ whole genome shotgun (WGS) entry which is preliminary data.</text>
</comment>
<organism evidence="3 4">
    <name type="scientific">Nelumbo nucifera</name>
    <name type="common">Sacred lotus</name>
    <dbReference type="NCBI Taxonomy" id="4432"/>
    <lineage>
        <taxon>Eukaryota</taxon>
        <taxon>Viridiplantae</taxon>
        <taxon>Streptophyta</taxon>
        <taxon>Embryophyta</taxon>
        <taxon>Tracheophyta</taxon>
        <taxon>Spermatophyta</taxon>
        <taxon>Magnoliopsida</taxon>
        <taxon>Proteales</taxon>
        <taxon>Nelumbonaceae</taxon>
        <taxon>Nelumbo</taxon>
    </lineage>
</organism>
<evidence type="ECO:0000256" key="1">
    <source>
        <dbReference type="SAM" id="MobiDB-lite"/>
    </source>
</evidence>
<dbReference type="PANTHER" id="PTHR34268">
    <property type="entry name" value="OS01G0321850 PROTEIN"/>
    <property type="match status" value="1"/>
</dbReference>
<dbReference type="PANTHER" id="PTHR34268:SF8">
    <property type="entry name" value="FAE DOMAIN-CONTAINING PROTEIN"/>
    <property type="match status" value="1"/>
</dbReference>
<feature type="transmembrane region" description="Helical" evidence="2">
    <location>
        <begin position="74"/>
        <end position="92"/>
    </location>
</feature>
<reference evidence="3 4" key="1">
    <citation type="journal article" date="2020" name="Mol. Biol. Evol.">
        <title>Distinct Expression and Methylation Patterns for Genes with Different Fates following a Single Whole-Genome Duplication in Flowering Plants.</title>
        <authorList>
            <person name="Shi T."/>
            <person name="Rahmani R.S."/>
            <person name="Gugger P.F."/>
            <person name="Wang M."/>
            <person name="Li H."/>
            <person name="Zhang Y."/>
            <person name="Li Z."/>
            <person name="Wang Q."/>
            <person name="Van de Peer Y."/>
            <person name="Marchal K."/>
            <person name="Chen J."/>
        </authorList>
    </citation>
    <scope>NUCLEOTIDE SEQUENCE [LARGE SCALE GENOMIC DNA]</scope>
    <source>
        <tissue evidence="3">Leaf</tissue>
    </source>
</reference>
<proteinExistence type="predicted"/>
<evidence type="ECO:0000313" key="4">
    <source>
        <dbReference type="Proteomes" id="UP000607653"/>
    </source>
</evidence>
<name>A0A822ZB84_NELNU</name>
<sequence length="152" mass="16848">MFQCMVGCPPLPAPPTYINYRRAPAFLIHRHRHPFIPTFSLCNLHLLPTLKLSAAIFGRMVFNFNFEGAGLGDMLLKVAIFLLVQALVYFILSNSSNIFSNNVRRSSLRTVRSVSIRRILAALSDLPGEPSPLGSMASSPSPKSQQTHEADH</sequence>
<keyword evidence="2" id="KW-1133">Transmembrane helix</keyword>
<protein>
    <submittedName>
        <fullName evidence="3">Uncharacterized protein</fullName>
    </submittedName>
</protein>
<accession>A0A822ZB84</accession>
<keyword evidence="2" id="KW-0472">Membrane</keyword>